<proteinExistence type="predicted"/>
<evidence type="ECO:0000313" key="1">
    <source>
        <dbReference type="EMBL" id="MFD0983226.1"/>
    </source>
</evidence>
<name>A0ABW3J0G5_9FLAO</name>
<keyword evidence="2" id="KW-1185">Reference proteome</keyword>
<evidence type="ECO:0008006" key="3">
    <source>
        <dbReference type="Google" id="ProtNLM"/>
    </source>
</evidence>
<evidence type="ECO:0000313" key="2">
    <source>
        <dbReference type="Proteomes" id="UP001597051"/>
    </source>
</evidence>
<accession>A0ABW3J0G5</accession>
<dbReference type="RefSeq" id="WP_379752637.1">
    <property type="nucleotide sequence ID" value="NZ_JBHSYB010000002.1"/>
</dbReference>
<sequence length="139" mass="15603">MKNFLFYLFLVGLLIGCSGDSVRNNNPYIPSYNFSYVINLNLNTPLTIPVNPVIVTEPTGISMMVMKITDTDYRAWNANCPNQAISSCSRLIIKEDKVNAKCTCENYEYSLFTGVGSAKYTMIPYQVEVLGSDSIRIFN</sequence>
<dbReference type="Proteomes" id="UP001597051">
    <property type="component" value="Unassembled WGS sequence"/>
</dbReference>
<protein>
    <recommendedName>
        <fullName evidence="3">Rieske domain-containing protein</fullName>
    </recommendedName>
</protein>
<gene>
    <name evidence="1" type="ORF">ACFQ0S_01930</name>
</gene>
<dbReference type="InterPro" id="IPR036922">
    <property type="entry name" value="Rieske_2Fe-2S_sf"/>
</dbReference>
<dbReference type="EMBL" id="JBHTIZ010000005">
    <property type="protein sequence ID" value="MFD0983226.1"/>
    <property type="molecule type" value="Genomic_DNA"/>
</dbReference>
<dbReference type="PROSITE" id="PS51257">
    <property type="entry name" value="PROKAR_LIPOPROTEIN"/>
    <property type="match status" value="1"/>
</dbReference>
<dbReference type="Gene3D" id="2.102.10.10">
    <property type="entry name" value="Rieske [2Fe-2S] iron-sulphur domain"/>
    <property type="match status" value="1"/>
</dbReference>
<reference evidence="2" key="1">
    <citation type="journal article" date="2019" name="Int. J. Syst. Evol. Microbiol.">
        <title>The Global Catalogue of Microorganisms (GCM) 10K type strain sequencing project: providing services to taxonomists for standard genome sequencing and annotation.</title>
        <authorList>
            <consortium name="The Broad Institute Genomics Platform"/>
            <consortium name="The Broad Institute Genome Sequencing Center for Infectious Disease"/>
            <person name="Wu L."/>
            <person name="Ma J."/>
        </authorList>
    </citation>
    <scope>NUCLEOTIDE SEQUENCE [LARGE SCALE GENOMIC DNA]</scope>
    <source>
        <strain evidence="2">CECT 7649</strain>
    </source>
</reference>
<comment type="caution">
    <text evidence="1">The sequence shown here is derived from an EMBL/GenBank/DDBJ whole genome shotgun (WGS) entry which is preliminary data.</text>
</comment>
<organism evidence="1 2">
    <name type="scientific">Flavobacterium myungsuense</name>
    <dbReference type="NCBI Taxonomy" id="651823"/>
    <lineage>
        <taxon>Bacteria</taxon>
        <taxon>Pseudomonadati</taxon>
        <taxon>Bacteroidota</taxon>
        <taxon>Flavobacteriia</taxon>
        <taxon>Flavobacteriales</taxon>
        <taxon>Flavobacteriaceae</taxon>
        <taxon>Flavobacterium</taxon>
    </lineage>
</organism>